<feature type="region of interest" description="Disordered" evidence="1">
    <location>
        <begin position="372"/>
        <end position="399"/>
    </location>
</feature>
<keyword evidence="2" id="KW-0812">Transmembrane</keyword>
<evidence type="ECO:0000313" key="4">
    <source>
        <dbReference type="EMBL" id="CAA7262948.1"/>
    </source>
</evidence>
<evidence type="ECO:0000256" key="2">
    <source>
        <dbReference type="SAM" id="Phobius"/>
    </source>
</evidence>
<proteinExistence type="predicted"/>
<dbReference type="Proteomes" id="UP000467700">
    <property type="component" value="Unassembled WGS sequence"/>
</dbReference>
<feature type="compositionally biased region" description="Polar residues" evidence="1">
    <location>
        <begin position="390"/>
        <end position="399"/>
    </location>
</feature>
<feature type="transmembrane region" description="Helical" evidence="2">
    <location>
        <begin position="110"/>
        <end position="130"/>
    </location>
</feature>
<name>A0A8S0WZU1_CYCAE</name>
<feature type="transmembrane region" description="Helical" evidence="2">
    <location>
        <begin position="142"/>
        <end position="162"/>
    </location>
</feature>
<reference evidence="4 5" key="1">
    <citation type="submission" date="2020-01" db="EMBL/GenBank/DDBJ databases">
        <authorList>
            <person name="Gupta K D."/>
        </authorList>
    </citation>
    <scope>NUCLEOTIDE SEQUENCE [LARGE SCALE GENOMIC DNA]</scope>
</reference>
<evidence type="ECO:0000313" key="5">
    <source>
        <dbReference type="Proteomes" id="UP000467700"/>
    </source>
</evidence>
<gene>
    <name evidence="4" type="ORF">AAE3_LOCUS5082</name>
</gene>
<feature type="transmembrane region" description="Helical" evidence="2">
    <location>
        <begin position="195"/>
        <end position="214"/>
    </location>
</feature>
<feature type="domain" description="DUF6533" evidence="3">
    <location>
        <begin position="20"/>
        <end position="66"/>
    </location>
</feature>
<keyword evidence="2" id="KW-0472">Membrane</keyword>
<feature type="transmembrane region" description="Helical" evidence="2">
    <location>
        <begin position="234"/>
        <end position="254"/>
    </location>
</feature>
<dbReference type="AlphaFoldDB" id="A0A8S0WZU1"/>
<accession>A0A8S0WZU1</accession>
<dbReference type="Pfam" id="PF20151">
    <property type="entry name" value="DUF6533"/>
    <property type="match status" value="1"/>
</dbReference>
<dbReference type="OrthoDB" id="3354157at2759"/>
<dbReference type="InterPro" id="IPR045340">
    <property type="entry name" value="DUF6533"/>
</dbReference>
<evidence type="ECO:0000256" key="1">
    <source>
        <dbReference type="SAM" id="MobiDB-lite"/>
    </source>
</evidence>
<dbReference type="EMBL" id="CACVBS010000037">
    <property type="protein sequence ID" value="CAA7262948.1"/>
    <property type="molecule type" value="Genomic_DNA"/>
</dbReference>
<comment type="caution">
    <text evidence="4">The sequence shown here is derived from an EMBL/GenBank/DDBJ whole genome shotgun (WGS) entry which is preliminary data.</text>
</comment>
<organism evidence="4 5">
    <name type="scientific">Cyclocybe aegerita</name>
    <name type="common">Black poplar mushroom</name>
    <name type="synonym">Agrocybe aegerita</name>
    <dbReference type="NCBI Taxonomy" id="1973307"/>
    <lineage>
        <taxon>Eukaryota</taxon>
        <taxon>Fungi</taxon>
        <taxon>Dikarya</taxon>
        <taxon>Basidiomycota</taxon>
        <taxon>Agaricomycotina</taxon>
        <taxon>Agaricomycetes</taxon>
        <taxon>Agaricomycetidae</taxon>
        <taxon>Agaricales</taxon>
        <taxon>Agaricineae</taxon>
        <taxon>Bolbitiaceae</taxon>
        <taxon>Cyclocybe</taxon>
    </lineage>
</organism>
<evidence type="ECO:0000259" key="3">
    <source>
        <dbReference type="Pfam" id="PF20151"/>
    </source>
</evidence>
<keyword evidence="5" id="KW-1185">Reference proteome</keyword>
<protein>
    <recommendedName>
        <fullName evidence="3">DUF6533 domain-containing protein</fullName>
    </recommendedName>
</protein>
<keyword evidence="2" id="KW-1133">Transmembrane helix</keyword>
<feature type="transmembrane region" description="Helical" evidence="2">
    <location>
        <begin position="52"/>
        <end position="76"/>
    </location>
</feature>
<sequence length="399" mass="44990">MPQPIPDPISDASDTRHTNYVGFASFVVLVWDHFDTFADEVELIWKAKRKGFFVYLFLFNRYFTPLGFIINLYAYLSPVWTYEVRFLARSSQPAHHTDRPVVHRQICARFVRYEGCTVAIAVEVVGLMMLLRINALYPNQKWISRGLIFILIGETAVNAWLISGAQPVMHNPASGIRACSMIFDPSLSAASAASAWIPLLYDTIIFVLTVYRTVPPIRREEASYIVKRLLEDGLLYYSVIFSVTLVLLIMIVSAPPGTRNICAQMEQLISVAMMSRITLNLRKAGEQLNSETDTMPKSFLFDHRRRARQASKVIWDTLSFSRGVRTTQQRIAIASVTRDIELTFAHPVTSMMLATPGTGTGVENPYETSLRPNNKDLKLEGPVRPPPAITIQSDSNQIV</sequence>